<evidence type="ECO:0000256" key="7">
    <source>
        <dbReference type="ARBA" id="ARBA00022989"/>
    </source>
</evidence>
<sequence length="505" mass="58022">MVVFFISVFVFLLVLRFVYSYIWIPWRIQSHFKNCCVTGPCYRIFTGNSGEVSRLTAEAKSKPIPSGDNPHEFVQRVAPHYHEWSLVYGKTFLYWFGSKPVVATSDPKLIREALTTSGSFDRVGHNPLSKLLYAQGLPGLRGDQWSFHRRIAIQAFTMEKVKRWVPQMVTSTMVLLEKWEEMRNGEEEIELEIHREIHSLSADILSRTAFGNSVEEGKRIFALQECMMRLFYLVRRTIYIPGFRFLPTKTNREIWRIEKQIRSTIMKLIENNKTKATEKSGTLLQAFMSPYINQNGQEEKLGIEEVIDECKTFYFAAKETTGDLMTWVLVLLSMHQEWQDIAREEVIRVLGPTGFPTPDNLQELKTLSMIISETLRLYPPAMTLNRDTLKTAKLGSLEIPEGTQLYLSVIAMHHDKETWGNDAEEFNPRRFEDSRKQSALLVPFGLGPRTCVGQNLGLVEAKTVLATILRHYSFKLSPSYVHAPVLFVTLQPQNGAHLLFSKISS</sequence>
<keyword evidence="6 12" id="KW-0479">Metal-binding</keyword>
<evidence type="ECO:0000256" key="9">
    <source>
        <dbReference type="ARBA" id="ARBA00023004"/>
    </source>
</evidence>
<dbReference type="GO" id="GO:0016705">
    <property type="term" value="F:oxidoreductase activity, acting on paired donors, with incorporation or reduction of molecular oxygen"/>
    <property type="evidence" value="ECO:0007669"/>
    <property type="project" value="InterPro"/>
</dbReference>
<dbReference type="eggNOG" id="KOG0157">
    <property type="taxonomic scope" value="Eukaryota"/>
</dbReference>
<dbReference type="InterPro" id="IPR002401">
    <property type="entry name" value="Cyt_P450_E_grp-I"/>
</dbReference>
<dbReference type="PRINTS" id="PR00463">
    <property type="entry name" value="EP450I"/>
</dbReference>
<evidence type="ECO:0000256" key="8">
    <source>
        <dbReference type="ARBA" id="ARBA00023002"/>
    </source>
</evidence>
<evidence type="ECO:0000256" key="3">
    <source>
        <dbReference type="ARBA" id="ARBA00010617"/>
    </source>
</evidence>
<reference evidence="15" key="1">
    <citation type="journal article" date="2015" name="Nat. Plants">
        <title>Genome expansion of Arabis alpina linked with retrotransposition and reduced symmetric DNA methylation.</title>
        <authorList>
            <person name="Willing E.M."/>
            <person name="Rawat V."/>
            <person name="Mandakova T."/>
            <person name="Maumus F."/>
            <person name="James G.V."/>
            <person name="Nordstroem K.J."/>
            <person name="Becker C."/>
            <person name="Warthmann N."/>
            <person name="Chica C."/>
            <person name="Szarzynska B."/>
            <person name="Zytnicki M."/>
            <person name="Albani M.C."/>
            <person name="Kiefer C."/>
            <person name="Bergonzi S."/>
            <person name="Castaings L."/>
            <person name="Mateos J.L."/>
            <person name="Berns M.C."/>
            <person name="Bujdoso N."/>
            <person name="Piofczyk T."/>
            <person name="de Lorenzo L."/>
            <person name="Barrero-Sicilia C."/>
            <person name="Mateos I."/>
            <person name="Piednoel M."/>
            <person name="Hagmann J."/>
            <person name="Chen-Min-Tao R."/>
            <person name="Iglesias-Fernandez R."/>
            <person name="Schuster S.C."/>
            <person name="Alonso-Blanco C."/>
            <person name="Roudier F."/>
            <person name="Carbonero P."/>
            <person name="Paz-Ares J."/>
            <person name="Davis S.J."/>
            <person name="Pecinka A."/>
            <person name="Quesneville H."/>
            <person name="Colot V."/>
            <person name="Lysak M.A."/>
            <person name="Weigel D."/>
            <person name="Coupland G."/>
            <person name="Schneeberger K."/>
        </authorList>
    </citation>
    <scope>NUCLEOTIDE SEQUENCE [LARGE SCALE GENOMIC DNA]</scope>
    <source>
        <strain evidence="15">cv. Pajares</strain>
    </source>
</reference>
<dbReference type="Gene3D" id="1.10.630.10">
    <property type="entry name" value="Cytochrome P450"/>
    <property type="match status" value="1"/>
</dbReference>
<dbReference type="InterPro" id="IPR017972">
    <property type="entry name" value="Cyt_P450_CS"/>
</dbReference>
<dbReference type="InterPro" id="IPR050665">
    <property type="entry name" value="Cytochrome_P450_Monooxygen"/>
</dbReference>
<keyword evidence="8 13" id="KW-0560">Oxidoreductase</keyword>
<name>A0A087HIK0_ARAAL</name>
<dbReference type="GO" id="GO:0016020">
    <property type="term" value="C:membrane"/>
    <property type="evidence" value="ECO:0007669"/>
    <property type="project" value="UniProtKB-SubCell"/>
</dbReference>
<evidence type="ECO:0000256" key="13">
    <source>
        <dbReference type="RuleBase" id="RU000461"/>
    </source>
</evidence>
<evidence type="ECO:0000313" key="14">
    <source>
        <dbReference type="EMBL" id="KFK41952.1"/>
    </source>
</evidence>
<feature type="binding site" description="axial binding residue" evidence="12">
    <location>
        <position position="451"/>
    </location>
    <ligand>
        <name>heme</name>
        <dbReference type="ChEBI" id="CHEBI:30413"/>
    </ligand>
    <ligandPart>
        <name>Fe</name>
        <dbReference type="ChEBI" id="CHEBI:18248"/>
    </ligandPart>
</feature>
<keyword evidence="7" id="KW-1133">Transmembrane helix</keyword>
<dbReference type="GO" id="GO:0020037">
    <property type="term" value="F:heme binding"/>
    <property type="evidence" value="ECO:0007669"/>
    <property type="project" value="InterPro"/>
</dbReference>
<dbReference type="OMA" id="QQMHLFS"/>
<dbReference type="GO" id="GO:0004497">
    <property type="term" value="F:monooxygenase activity"/>
    <property type="evidence" value="ECO:0007669"/>
    <property type="project" value="UniProtKB-KW"/>
</dbReference>
<evidence type="ECO:0000256" key="2">
    <source>
        <dbReference type="ARBA" id="ARBA00004167"/>
    </source>
</evidence>
<evidence type="ECO:0000256" key="1">
    <source>
        <dbReference type="ARBA" id="ARBA00001971"/>
    </source>
</evidence>
<comment type="cofactor">
    <cofactor evidence="1 12">
        <name>heme</name>
        <dbReference type="ChEBI" id="CHEBI:30413"/>
    </cofactor>
</comment>
<dbReference type="Gramene" id="KFK41952">
    <property type="protein sequence ID" value="KFK41952"/>
    <property type="gene ID" value="AALP_AA2G193100"/>
</dbReference>
<protein>
    <submittedName>
        <fullName evidence="14">Uncharacterized protein</fullName>
    </submittedName>
</protein>
<dbReference type="SUPFAM" id="SSF48264">
    <property type="entry name" value="Cytochrome P450"/>
    <property type="match status" value="1"/>
</dbReference>
<evidence type="ECO:0000256" key="11">
    <source>
        <dbReference type="ARBA" id="ARBA00023136"/>
    </source>
</evidence>
<evidence type="ECO:0000256" key="5">
    <source>
        <dbReference type="ARBA" id="ARBA00022692"/>
    </source>
</evidence>
<evidence type="ECO:0000256" key="6">
    <source>
        <dbReference type="ARBA" id="ARBA00022723"/>
    </source>
</evidence>
<dbReference type="PRINTS" id="PR00385">
    <property type="entry name" value="P450"/>
</dbReference>
<keyword evidence="4 12" id="KW-0349">Heme</keyword>
<dbReference type="PANTHER" id="PTHR24282">
    <property type="entry name" value="CYTOCHROME P450 FAMILY MEMBER"/>
    <property type="match status" value="1"/>
</dbReference>
<dbReference type="Pfam" id="PF00067">
    <property type="entry name" value="p450"/>
    <property type="match status" value="1"/>
</dbReference>
<comment type="subcellular location">
    <subcellularLocation>
        <location evidence="2">Membrane</location>
        <topology evidence="2">Single-pass membrane protein</topology>
    </subcellularLocation>
</comment>
<evidence type="ECO:0000256" key="12">
    <source>
        <dbReference type="PIRSR" id="PIRSR602401-1"/>
    </source>
</evidence>
<evidence type="ECO:0000256" key="4">
    <source>
        <dbReference type="ARBA" id="ARBA00022617"/>
    </source>
</evidence>
<dbReference type="PROSITE" id="PS00086">
    <property type="entry name" value="CYTOCHROME_P450"/>
    <property type="match status" value="1"/>
</dbReference>
<dbReference type="GO" id="GO:0005506">
    <property type="term" value="F:iron ion binding"/>
    <property type="evidence" value="ECO:0007669"/>
    <property type="project" value="InterPro"/>
</dbReference>
<keyword evidence="9 12" id="KW-0408">Iron</keyword>
<comment type="similarity">
    <text evidence="3 13">Belongs to the cytochrome P450 family.</text>
</comment>
<proteinExistence type="inferred from homology"/>
<dbReference type="InterPro" id="IPR036396">
    <property type="entry name" value="Cyt_P450_sf"/>
</dbReference>
<keyword evidence="10 13" id="KW-0503">Monooxygenase</keyword>
<evidence type="ECO:0000256" key="10">
    <source>
        <dbReference type="ARBA" id="ARBA00023033"/>
    </source>
</evidence>
<dbReference type="PANTHER" id="PTHR24282:SF211">
    <property type="entry name" value="CYTOCHROME P450-RELATED"/>
    <property type="match status" value="1"/>
</dbReference>
<dbReference type="InterPro" id="IPR001128">
    <property type="entry name" value="Cyt_P450"/>
</dbReference>
<accession>A0A087HIK0</accession>
<keyword evidence="5" id="KW-0812">Transmembrane</keyword>
<dbReference type="Proteomes" id="UP000029120">
    <property type="component" value="Chromosome 2"/>
</dbReference>
<evidence type="ECO:0000313" key="15">
    <source>
        <dbReference type="Proteomes" id="UP000029120"/>
    </source>
</evidence>
<dbReference type="AlphaFoldDB" id="A0A087HIK0"/>
<organism evidence="14 15">
    <name type="scientific">Arabis alpina</name>
    <name type="common">Alpine rock-cress</name>
    <dbReference type="NCBI Taxonomy" id="50452"/>
    <lineage>
        <taxon>Eukaryota</taxon>
        <taxon>Viridiplantae</taxon>
        <taxon>Streptophyta</taxon>
        <taxon>Embryophyta</taxon>
        <taxon>Tracheophyta</taxon>
        <taxon>Spermatophyta</taxon>
        <taxon>Magnoliopsida</taxon>
        <taxon>eudicotyledons</taxon>
        <taxon>Gunneridae</taxon>
        <taxon>Pentapetalae</taxon>
        <taxon>rosids</taxon>
        <taxon>malvids</taxon>
        <taxon>Brassicales</taxon>
        <taxon>Brassicaceae</taxon>
        <taxon>Arabideae</taxon>
        <taxon>Arabis</taxon>
    </lineage>
</organism>
<keyword evidence="15" id="KW-1185">Reference proteome</keyword>
<keyword evidence="11" id="KW-0472">Membrane</keyword>
<dbReference type="OrthoDB" id="1470350at2759"/>
<dbReference type="EMBL" id="CM002870">
    <property type="protein sequence ID" value="KFK41952.1"/>
    <property type="molecule type" value="Genomic_DNA"/>
</dbReference>
<gene>
    <name evidence="14" type="ordered locus">AALP_Aa2g193100</name>
</gene>